<evidence type="ECO:0000313" key="1">
    <source>
        <dbReference type="EMBL" id="NYY95226.1"/>
    </source>
</evidence>
<gene>
    <name evidence="2" type="ORF">G6321_00023630</name>
    <name evidence="1" type="ORF">G6321_44560</name>
</gene>
<evidence type="ECO:0000313" key="3">
    <source>
        <dbReference type="Proteomes" id="UP000564836"/>
    </source>
</evidence>
<dbReference type="AlphaFoldDB" id="A0A7Z0QIQ1"/>
<accession>A0A7Z0QIQ1</accession>
<reference evidence="1" key="2">
    <citation type="submission" date="2020-06" db="EMBL/GenBank/DDBJ databases">
        <title>Whole Genome Sequence of Bradyrhizobium sp. Strain 323S2.</title>
        <authorList>
            <person name="Bromfield E.S.P."/>
        </authorList>
    </citation>
    <scope>NUCLEOTIDE SEQUENCE [LARGE SCALE GENOMIC DNA]</scope>
    <source>
        <strain evidence="1">323S2</strain>
    </source>
</reference>
<protein>
    <submittedName>
        <fullName evidence="1">Uncharacterized protein</fullName>
    </submittedName>
</protein>
<reference evidence="2 3" key="3">
    <citation type="journal article" date="2022" name="Int. J. Syst. Evol. Microbiol.">
        <title>Strains of Bradyrhizobium barranii sp. nov. associated with legumes native to Canada are symbionts of soybeans and belong to different subspecies (subsp. barranii subsp. nov. and subsp. apii subsp. nov.) and symbiovars (sv. glycinearum and sv. septentrionale).</title>
        <authorList>
            <person name="Bromfield E.S.P."/>
            <person name="Cloutier S."/>
            <person name="Wasai-Hara S."/>
            <person name="Minamisawa K."/>
        </authorList>
    </citation>
    <scope>NUCLEOTIDE SEQUENCE [LARGE SCALE GENOMIC DNA]</scope>
    <source>
        <strain evidence="2 3">323S2</strain>
    </source>
</reference>
<evidence type="ECO:0000313" key="2">
    <source>
        <dbReference type="EMBL" id="UGX97959.1"/>
    </source>
</evidence>
<name>A0A7Z0QIQ1_9BRAD</name>
<dbReference type="EMBL" id="CP088280">
    <property type="protein sequence ID" value="UGX97959.1"/>
    <property type="molecule type" value="Genomic_DNA"/>
</dbReference>
<organism evidence="1">
    <name type="scientific">Bradyrhizobium barranii subsp. barranii</name>
    <dbReference type="NCBI Taxonomy" id="2823807"/>
    <lineage>
        <taxon>Bacteria</taxon>
        <taxon>Pseudomonadati</taxon>
        <taxon>Pseudomonadota</taxon>
        <taxon>Alphaproteobacteria</taxon>
        <taxon>Hyphomicrobiales</taxon>
        <taxon>Nitrobacteraceae</taxon>
        <taxon>Bradyrhizobium</taxon>
        <taxon>Bradyrhizobium barranii</taxon>
    </lineage>
</organism>
<dbReference type="EMBL" id="JACBFH010000001">
    <property type="protein sequence ID" value="NYY95226.1"/>
    <property type="molecule type" value="Genomic_DNA"/>
</dbReference>
<dbReference type="Proteomes" id="UP000564836">
    <property type="component" value="Chromosome"/>
</dbReference>
<proteinExistence type="predicted"/>
<sequence>MTNRERFGRQCTLLGLRAPYSLDAGAEYLGILVDPRDVAKAVRGPKNDGLPLRKVAALLGTHDGVVASLIAAGHLASYRAVNSVNRCPQTLVAPQEIKRFKATYVSLHELAKKRRLYIGTMKSKLDAAGIQPAFDPKEVGATFYLRRTIGGLRLNRR</sequence>
<reference evidence="2 3" key="1">
    <citation type="journal article" date="2017" name="Syst. Appl. Microbiol.">
        <title>Soybeans inoculated with root zone soils of Canadian native legumes harbour diverse and novel Bradyrhizobium spp. that possess agricultural potential.</title>
        <authorList>
            <person name="Bromfield E.S.P."/>
            <person name="Cloutier S."/>
            <person name="Tambong J.T."/>
            <person name="Tran Thi T.V."/>
        </authorList>
    </citation>
    <scope>NUCLEOTIDE SEQUENCE [LARGE SCALE GENOMIC DNA]</scope>
    <source>
        <strain evidence="2 3">323S2</strain>
    </source>
</reference>
<dbReference type="RefSeq" id="WP_166341862.1">
    <property type="nucleotide sequence ID" value="NZ_CP088280.1"/>
</dbReference>